<evidence type="ECO:0000313" key="1">
    <source>
        <dbReference type="EMBL" id="CAB4172461.1"/>
    </source>
</evidence>
<accession>A0A6J5PSZ4</accession>
<organism evidence="1">
    <name type="scientific">uncultured Caudovirales phage</name>
    <dbReference type="NCBI Taxonomy" id="2100421"/>
    <lineage>
        <taxon>Viruses</taxon>
        <taxon>Duplodnaviria</taxon>
        <taxon>Heunggongvirae</taxon>
        <taxon>Uroviricota</taxon>
        <taxon>Caudoviricetes</taxon>
        <taxon>Peduoviridae</taxon>
        <taxon>Maltschvirus</taxon>
        <taxon>Maltschvirus maltsch</taxon>
    </lineage>
</organism>
<reference evidence="1" key="1">
    <citation type="submission" date="2020-05" db="EMBL/GenBank/DDBJ databases">
        <authorList>
            <person name="Chiriac C."/>
            <person name="Salcher M."/>
            <person name="Ghai R."/>
            <person name="Kavagutti S V."/>
        </authorList>
    </citation>
    <scope>NUCLEOTIDE SEQUENCE</scope>
</reference>
<protein>
    <submittedName>
        <fullName evidence="1">Uncharacterized protein</fullName>
    </submittedName>
</protein>
<name>A0A6J5PSZ4_9CAUD</name>
<dbReference type="EMBL" id="LR796885">
    <property type="protein sequence ID" value="CAB4172461.1"/>
    <property type="molecule type" value="Genomic_DNA"/>
</dbReference>
<proteinExistence type="predicted"/>
<gene>
    <name evidence="1" type="ORF">UFOVP935_23</name>
</gene>
<sequence>MTVCTYDNPSTMARECWQDGRLLCHYQAILLPPFAKEPLPADMFFMGANVGDWQEGRIVGKLSAMQNGGHEPHQQRRIER</sequence>